<keyword evidence="2" id="KW-1185">Reference proteome</keyword>
<comment type="caution">
    <text evidence="1">The sequence shown here is derived from an EMBL/GenBank/DDBJ whole genome shotgun (WGS) entry which is preliminary data.</text>
</comment>
<reference evidence="1 2" key="1">
    <citation type="submission" date="2019-02" db="EMBL/GenBank/DDBJ databases">
        <title>Draft genome sequences of novel Actinobacteria.</title>
        <authorList>
            <person name="Sahin N."/>
            <person name="Ay H."/>
            <person name="Saygin H."/>
        </authorList>
    </citation>
    <scope>NUCLEOTIDE SEQUENCE [LARGE SCALE GENOMIC DNA]</scope>
    <source>
        <strain evidence="1 2">KC603</strain>
    </source>
</reference>
<organism evidence="1 2">
    <name type="scientific">Jiangella ureilytica</name>
    <dbReference type="NCBI Taxonomy" id="2530374"/>
    <lineage>
        <taxon>Bacteria</taxon>
        <taxon>Bacillati</taxon>
        <taxon>Actinomycetota</taxon>
        <taxon>Actinomycetes</taxon>
        <taxon>Jiangellales</taxon>
        <taxon>Jiangellaceae</taxon>
        <taxon>Jiangella</taxon>
    </lineage>
</organism>
<dbReference type="AlphaFoldDB" id="A0A4R4RW31"/>
<gene>
    <name evidence="1" type="ORF">E1212_02695</name>
</gene>
<dbReference type="Proteomes" id="UP000295621">
    <property type="component" value="Unassembled WGS sequence"/>
</dbReference>
<evidence type="ECO:0000313" key="2">
    <source>
        <dbReference type="Proteomes" id="UP000295621"/>
    </source>
</evidence>
<protein>
    <submittedName>
        <fullName evidence="1">Uncharacterized protein</fullName>
    </submittedName>
</protein>
<dbReference type="EMBL" id="SMKL01000004">
    <property type="protein sequence ID" value="TDC54367.1"/>
    <property type="molecule type" value="Genomic_DNA"/>
</dbReference>
<sequence length="188" mass="20634">MVTVPTPEKREEITRVPFVHPEVGEMAAYLGAEGPIIDVQVKPTDSDMFCEFTLTPLEARELAESLRAIADQAQRAGWSRKMLADVRKHYLTDATDDEIRDRLDALTERLGERIHGFRGQLSSQAGRQLLAEDAAAAAGQASGAIGEVVDQLGRLGEVSGRLVEAQQAFTDLERLHRASIDKAGIRRT</sequence>
<accession>A0A4R4RW31</accession>
<proteinExistence type="predicted"/>
<name>A0A4R4RW31_9ACTN</name>
<evidence type="ECO:0000313" key="1">
    <source>
        <dbReference type="EMBL" id="TDC54367.1"/>
    </source>
</evidence>
<dbReference type="OrthoDB" id="5181849at2"/>
<dbReference type="RefSeq" id="WP_131978737.1">
    <property type="nucleotide sequence ID" value="NZ_SMKL01000004.1"/>
</dbReference>